<dbReference type="PIRSF" id="PIRSF000239">
    <property type="entry name" value="AHPC"/>
    <property type="match status" value="1"/>
</dbReference>
<dbReference type="Proteomes" id="UP000683507">
    <property type="component" value="Chromosome"/>
</dbReference>
<keyword evidence="6 15" id="KW-0560">Oxidoreductase</keyword>
<dbReference type="PROSITE" id="PS51352">
    <property type="entry name" value="THIOREDOXIN_2"/>
    <property type="match status" value="1"/>
</dbReference>
<keyword evidence="8" id="KW-0676">Redox-active center</keyword>
<accession>A0A916JMB5</accession>
<evidence type="ECO:0000256" key="13">
    <source>
        <dbReference type="PIRSR" id="PIRSR000239-1"/>
    </source>
</evidence>
<protein>
    <recommendedName>
        <fullName evidence="3">thioredoxin-dependent peroxiredoxin</fullName>
        <ecNumber evidence="3">1.11.1.24</ecNumber>
    </recommendedName>
    <alternativeName>
        <fullName evidence="9">Thioredoxin peroxidase</fullName>
    </alternativeName>
    <alternativeName>
        <fullName evidence="11">Thioredoxin-dependent peroxiredoxin Bcp</fullName>
    </alternativeName>
</protein>
<dbReference type="SUPFAM" id="SSF52833">
    <property type="entry name" value="Thioredoxin-like"/>
    <property type="match status" value="1"/>
</dbReference>
<organism evidence="15 16">
    <name type="scientific">Parvicella tangerina</name>
    <dbReference type="NCBI Taxonomy" id="2829795"/>
    <lineage>
        <taxon>Bacteria</taxon>
        <taxon>Pseudomonadati</taxon>
        <taxon>Bacteroidota</taxon>
        <taxon>Flavobacteriia</taxon>
        <taxon>Flavobacteriales</taxon>
        <taxon>Parvicellaceae</taxon>
        <taxon>Parvicella</taxon>
    </lineage>
</organism>
<dbReference type="FunFam" id="3.40.30.10:FF:000007">
    <property type="entry name" value="Thioredoxin-dependent thiol peroxidase"/>
    <property type="match status" value="1"/>
</dbReference>
<evidence type="ECO:0000256" key="8">
    <source>
        <dbReference type="ARBA" id="ARBA00023284"/>
    </source>
</evidence>
<evidence type="ECO:0000256" key="7">
    <source>
        <dbReference type="ARBA" id="ARBA00023157"/>
    </source>
</evidence>
<dbReference type="CDD" id="cd03017">
    <property type="entry name" value="PRX_BCP"/>
    <property type="match status" value="1"/>
</dbReference>
<feature type="domain" description="Thioredoxin" evidence="14">
    <location>
        <begin position="2"/>
        <end position="151"/>
    </location>
</feature>
<evidence type="ECO:0000256" key="6">
    <source>
        <dbReference type="ARBA" id="ARBA00023002"/>
    </source>
</evidence>
<dbReference type="EC" id="1.11.1.24" evidence="3"/>
<evidence type="ECO:0000256" key="5">
    <source>
        <dbReference type="ARBA" id="ARBA00022862"/>
    </source>
</evidence>
<dbReference type="InterPro" id="IPR013766">
    <property type="entry name" value="Thioredoxin_domain"/>
</dbReference>
<evidence type="ECO:0000256" key="4">
    <source>
        <dbReference type="ARBA" id="ARBA00022559"/>
    </source>
</evidence>
<comment type="similarity">
    <text evidence="10">Belongs to the peroxiredoxin family. BCP/PrxQ subfamily.</text>
</comment>
<feature type="active site" description="Cysteine sulfenic acid (-SOH) intermediate; for peroxidase activity" evidence="13">
    <location>
        <position position="45"/>
    </location>
</feature>
<dbReference type="Gene3D" id="3.40.30.10">
    <property type="entry name" value="Glutaredoxin"/>
    <property type="match status" value="1"/>
</dbReference>
<comment type="function">
    <text evidence="1">Thiol-specific peroxidase that catalyzes the reduction of hydrogen peroxide and organic hydroperoxides to water and alcohols, respectively. Plays a role in cell protection against oxidative stress by detoxifying peroxides and as sensor of hydrogen peroxide-mediated signaling events.</text>
</comment>
<evidence type="ECO:0000256" key="10">
    <source>
        <dbReference type="ARBA" id="ARBA00038489"/>
    </source>
</evidence>
<dbReference type="InterPro" id="IPR000866">
    <property type="entry name" value="AhpC/TSA"/>
</dbReference>
<keyword evidence="5" id="KW-0049">Antioxidant</keyword>
<gene>
    <name evidence="15" type="primary">bcp_2</name>
    <name evidence="15" type="ORF">CRYO30217_01708</name>
</gene>
<proteinExistence type="inferred from homology"/>
<keyword evidence="4 15" id="KW-0575">Peroxidase</keyword>
<dbReference type="PANTHER" id="PTHR42801:SF4">
    <property type="entry name" value="AHPC_TSA FAMILY PROTEIN"/>
    <property type="match status" value="1"/>
</dbReference>
<evidence type="ECO:0000313" key="15">
    <source>
        <dbReference type="EMBL" id="CAG5081709.1"/>
    </source>
</evidence>
<keyword evidence="7" id="KW-1015">Disulfide bond</keyword>
<evidence type="ECO:0000256" key="1">
    <source>
        <dbReference type="ARBA" id="ARBA00003330"/>
    </source>
</evidence>
<sequence length="151" mass="16758">MLKVGDKCPLFKGIDQNGDEFDASTVIGKKRCVIYFYPKNETKVCTAQACAFRDAYETFKDNNCEVIGISGDSAKSHQAFAENHSLPFVLISDGDKSIRKLFEVPKDFLIIPGRYTFIVDENGIILEIFHDAAGSSSHTKTAFNVLNIDPL</sequence>
<dbReference type="RefSeq" id="WP_258541898.1">
    <property type="nucleotide sequence ID" value="NZ_OU015584.1"/>
</dbReference>
<evidence type="ECO:0000256" key="3">
    <source>
        <dbReference type="ARBA" id="ARBA00013017"/>
    </source>
</evidence>
<comment type="subunit">
    <text evidence="2">Monomer.</text>
</comment>
<dbReference type="GO" id="GO:0045454">
    <property type="term" value="P:cell redox homeostasis"/>
    <property type="evidence" value="ECO:0007669"/>
    <property type="project" value="TreeGrafter"/>
</dbReference>
<dbReference type="GO" id="GO:0008379">
    <property type="term" value="F:thioredoxin peroxidase activity"/>
    <property type="evidence" value="ECO:0007669"/>
    <property type="project" value="TreeGrafter"/>
</dbReference>
<reference evidence="15" key="1">
    <citation type="submission" date="2021-04" db="EMBL/GenBank/DDBJ databases">
        <authorList>
            <person name="Rodrigo-Torres L."/>
            <person name="Arahal R. D."/>
            <person name="Lucena T."/>
        </authorList>
    </citation>
    <scope>NUCLEOTIDE SEQUENCE</scope>
    <source>
        <strain evidence="15">AS29M-1</strain>
    </source>
</reference>
<dbReference type="InterPro" id="IPR024706">
    <property type="entry name" value="Peroxiredoxin_AhpC-typ"/>
</dbReference>
<comment type="catalytic activity">
    <reaction evidence="12">
        <text>a hydroperoxide + [thioredoxin]-dithiol = an alcohol + [thioredoxin]-disulfide + H2O</text>
        <dbReference type="Rhea" id="RHEA:62620"/>
        <dbReference type="Rhea" id="RHEA-COMP:10698"/>
        <dbReference type="Rhea" id="RHEA-COMP:10700"/>
        <dbReference type="ChEBI" id="CHEBI:15377"/>
        <dbReference type="ChEBI" id="CHEBI:29950"/>
        <dbReference type="ChEBI" id="CHEBI:30879"/>
        <dbReference type="ChEBI" id="CHEBI:35924"/>
        <dbReference type="ChEBI" id="CHEBI:50058"/>
        <dbReference type="EC" id="1.11.1.24"/>
    </reaction>
</comment>
<dbReference type="KEGG" id="ptan:CRYO30217_01708"/>
<dbReference type="EMBL" id="OU015584">
    <property type="protein sequence ID" value="CAG5081709.1"/>
    <property type="molecule type" value="Genomic_DNA"/>
</dbReference>
<evidence type="ECO:0000313" key="16">
    <source>
        <dbReference type="Proteomes" id="UP000683507"/>
    </source>
</evidence>
<evidence type="ECO:0000256" key="12">
    <source>
        <dbReference type="ARBA" id="ARBA00049091"/>
    </source>
</evidence>
<dbReference type="GO" id="GO:0005737">
    <property type="term" value="C:cytoplasm"/>
    <property type="evidence" value="ECO:0007669"/>
    <property type="project" value="TreeGrafter"/>
</dbReference>
<dbReference type="AlphaFoldDB" id="A0A916JMB5"/>
<dbReference type="InterPro" id="IPR036249">
    <property type="entry name" value="Thioredoxin-like_sf"/>
</dbReference>
<evidence type="ECO:0000256" key="2">
    <source>
        <dbReference type="ARBA" id="ARBA00011245"/>
    </source>
</evidence>
<dbReference type="PANTHER" id="PTHR42801">
    <property type="entry name" value="THIOREDOXIN-DEPENDENT PEROXIDE REDUCTASE"/>
    <property type="match status" value="1"/>
</dbReference>
<evidence type="ECO:0000259" key="14">
    <source>
        <dbReference type="PROSITE" id="PS51352"/>
    </source>
</evidence>
<dbReference type="InterPro" id="IPR050924">
    <property type="entry name" value="Peroxiredoxin_BCP/PrxQ"/>
</dbReference>
<dbReference type="Pfam" id="PF00578">
    <property type="entry name" value="AhpC-TSA"/>
    <property type="match status" value="1"/>
</dbReference>
<evidence type="ECO:0000256" key="11">
    <source>
        <dbReference type="ARBA" id="ARBA00042639"/>
    </source>
</evidence>
<dbReference type="GO" id="GO:0034599">
    <property type="term" value="P:cellular response to oxidative stress"/>
    <property type="evidence" value="ECO:0007669"/>
    <property type="project" value="TreeGrafter"/>
</dbReference>
<name>A0A916JMB5_9FLAO</name>
<evidence type="ECO:0000256" key="9">
    <source>
        <dbReference type="ARBA" id="ARBA00032824"/>
    </source>
</evidence>
<keyword evidence="16" id="KW-1185">Reference proteome</keyword>